<evidence type="ECO:0000256" key="8">
    <source>
        <dbReference type="ARBA" id="ARBA00023014"/>
    </source>
</evidence>
<evidence type="ECO:0000256" key="6">
    <source>
        <dbReference type="ARBA" id="ARBA00023002"/>
    </source>
</evidence>
<dbReference type="InterPro" id="IPR011896">
    <property type="entry name" value="OFOB"/>
</dbReference>
<evidence type="ECO:0000256" key="4">
    <source>
        <dbReference type="ARBA" id="ARBA00022723"/>
    </source>
</evidence>
<dbReference type="Pfam" id="PF12367">
    <property type="entry name" value="PFO_beta_C"/>
    <property type="match status" value="1"/>
</dbReference>
<dbReference type="PANTHER" id="PTHR48084">
    <property type="entry name" value="2-OXOGLUTARATE OXIDOREDUCTASE SUBUNIT KORB-RELATED"/>
    <property type="match status" value="1"/>
</dbReference>
<dbReference type="InterPro" id="IPR011766">
    <property type="entry name" value="TPP_enzyme_TPP-bd"/>
</dbReference>
<keyword evidence="9" id="KW-0786">Thiamine pyrophosphate</keyword>
<keyword evidence="8" id="KW-0411">Iron-sulfur</keyword>
<dbReference type="GO" id="GO:0016625">
    <property type="term" value="F:oxidoreductase activity, acting on the aldehyde or oxo group of donors, iron-sulfur protein as acceptor"/>
    <property type="evidence" value="ECO:0007669"/>
    <property type="project" value="UniProtKB-ARBA"/>
</dbReference>
<dbReference type="GO" id="GO:0051536">
    <property type="term" value="F:iron-sulfur cluster binding"/>
    <property type="evidence" value="ECO:0007669"/>
    <property type="project" value="UniProtKB-KW"/>
</dbReference>
<dbReference type="Proteomes" id="UP000178230">
    <property type="component" value="Unassembled WGS sequence"/>
</dbReference>
<evidence type="ECO:0000259" key="11">
    <source>
        <dbReference type="Pfam" id="PF12367"/>
    </source>
</evidence>
<feature type="domain" description="Pyruvate ferredoxin oxidoreductase beta subunit C-terminal" evidence="11">
    <location>
        <begin position="175"/>
        <end position="239"/>
    </location>
</feature>
<evidence type="ECO:0000256" key="3">
    <source>
        <dbReference type="ARBA" id="ARBA00001966"/>
    </source>
</evidence>
<feature type="domain" description="Thiamine pyrophosphate enzyme TPP-binding" evidence="10">
    <location>
        <begin position="27"/>
        <end position="171"/>
    </location>
</feature>
<dbReference type="NCBIfam" id="TIGR02177">
    <property type="entry name" value="PorB_KorB"/>
    <property type="match status" value="1"/>
</dbReference>
<dbReference type="Gene3D" id="3.40.50.970">
    <property type="match status" value="1"/>
</dbReference>
<accession>A0A1F5YJI4</accession>
<proteinExistence type="predicted"/>
<comment type="caution">
    <text evidence="12">The sequence shown here is derived from an EMBL/GenBank/DDBJ whole genome shotgun (WGS) entry which is preliminary data.</text>
</comment>
<gene>
    <name evidence="12" type="ORF">A2Y99_00950</name>
</gene>
<evidence type="ECO:0000256" key="5">
    <source>
        <dbReference type="ARBA" id="ARBA00022842"/>
    </source>
</evidence>
<sequence>WAAIKNAFKTLAFSGKETVAVFGIGCSGNMNDFLWTNSIHSLHGRAIPNAVGVKIANHKLSVVVIAGDGDCYGEGGNHLIHAARGNHDITVIVHDNRVYGLTTGQVAPTALQGSKSKSTPAGIIEVPLNPIALALTQGATFIAQGFAGDVVHLSDIIAKGIKHNGFSLINIFQPCVSFNKITTYSWYREHIYRLDENSYDASDYKEALEKSSEFQEKIPIGVIYQTERPSYTDNLVQLKERPLNEADLKTDIEEYLTEFE</sequence>
<evidence type="ECO:0000256" key="9">
    <source>
        <dbReference type="ARBA" id="ARBA00023052"/>
    </source>
</evidence>
<dbReference type="InterPro" id="IPR029061">
    <property type="entry name" value="THDP-binding"/>
</dbReference>
<name>A0A1F5YJI4_9BACT</name>
<dbReference type="Pfam" id="PF02775">
    <property type="entry name" value="TPP_enzyme_C"/>
    <property type="match status" value="1"/>
</dbReference>
<dbReference type="EMBL" id="MFIY01000013">
    <property type="protein sequence ID" value="OGG00341.1"/>
    <property type="molecule type" value="Genomic_DNA"/>
</dbReference>
<protein>
    <submittedName>
        <fullName evidence="12">2-oxoacid ferredoxin oxidoreductase</fullName>
    </submittedName>
</protein>
<dbReference type="GO" id="GO:0045333">
    <property type="term" value="P:cellular respiration"/>
    <property type="evidence" value="ECO:0007669"/>
    <property type="project" value="UniProtKB-ARBA"/>
</dbReference>
<dbReference type="SUPFAM" id="SSF52518">
    <property type="entry name" value="Thiamin diphosphate-binding fold (THDP-binding)"/>
    <property type="match status" value="1"/>
</dbReference>
<evidence type="ECO:0000256" key="7">
    <source>
        <dbReference type="ARBA" id="ARBA00023004"/>
    </source>
</evidence>
<reference evidence="12 13" key="1">
    <citation type="journal article" date="2016" name="Nat. Commun.">
        <title>Thousands of microbial genomes shed light on interconnected biogeochemical processes in an aquifer system.</title>
        <authorList>
            <person name="Anantharaman K."/>
            <person name="Brown C.T."/>
            <person name="Hug L.A."/>
            <person name="Sharon I."/>
            <person name="Castelle C.J."/>
            <person name="Probst A.J."/>
            <person name="Thomas B.C."/>
            <person name="Singh A."/>
            <person name="Wilkins M.J."/>
            <person name="Karaoz U."/>
            <person name="Brodie E.L."/>
            <person name="Williams K.H."/>
            <person name="Hubbard S.S."/>
            <person name="Banfield J.F."/>
        </authorList>
    </citation>
    <scope>NUCLEOTIDE SEQUENCE [LARGE SCALE GENOMIC DNA]</scope>
</reference>
<dbReference type="GO" id="GO:0030976">
    <property type="term" value="F:thiamine pyrophosphate binding"/>
    <property type="evidence" value="ECO:0007669"/>
    <property type="project" value="InterPro"/>
</dbReference>
<keyword evidence="6" id="KW-0560">Oxidoreductase</keyword>
<comment type="cofactor">
    <cofactor evidence="2">
        <name>thiamine diphosphate</name>
        <dbReference type="ChEBI" id="CHEBI:58937"/>
    </cofactor>
</comment>
<feature type="non-terminal residue" evidence="12">
    <location>
        <position position="1"/>
    </location>
</feature>
<evidence type="ECO:0000313" key="13">
    <source>
        <dbReference type="Proteomes" id="UP000178230"/>
    </source>
</evidence>
<organism evidence="12 13">
    <name type="scientific">Candidatus Gottesmanbacteria bacterium RBG_13_37_7</name>
    <dbReference type="NCBI Taxonomy" id="1798369"/>
    <lineage>
        <taxon>Bacteria</taxon>
        <taxon>Candidatus Gottesmaniibacteriota</taxon>
    </lineage>
</organism>
<dbReference type="GO" id="GO:0046872">
    <property type="term" value="F:metal ion binding"/>
    <property type="evidence" value="ECO:0007669"/>
    <property type="project" value="UniProtKB-KW"/>
</dbReference>
<dbReference type="InterPro" id="IPR032686">
    <property type="entry name" value="PFO_beta_C"/>
</dbReference>
<evidence type="ECO:0000313" key="12">
    <source>
        <dbReference type="EMBL" id="OGG00341.1"/>
    </source>
</evidence>
<evidence type="ECO:0000259" key="10">
    <source>
        <dbReference type="Pfam" id="PF02775"/>
    </source>
</evidence>
<dbReference type="CDD" id="cd03375">
    <property type="entry name" value="TPP_OGFOR"/>
    <property type="match status" value="1"/>
</dbReference>
<keyword evidence="5" id="KW-0460">Magnesium</keyword>
<dbReference type="AlphaFoldDB" id="A0A1F5YJI4"/>
<dbReference type="PANTHER" id="PTHR48084:SF4">
    <property type="entry name" value="2-OXOGLUTARATE OXIDOREDUCTASE SUBUNIT KORB"/>
    <property type="match status" value="1"/>
</dbReference>
<keyword evidence="4" id="KW-0479">Metal-binding</keyword>
<dbReference type="InterPro" id="IPR051457">
    <property type="entry name" value="2-oxoacid:Fd_oxidoreductase"/>
</dbReference>
<evidence type="ECO:0000256" key="2">
    <source>
        <dbReference type="ARBA" id="ARBA00001964"/>
    </source>
</evidence>
<keyword evidence="7" id="KW-0408">Iron</keyword>
<evidence type="ECO:0000256" key="1">
    <source>
        <dbReference type="ARBA" id="ARBA00001946"/>
    </source>
</evidence>
<comment type="cofactor">
    <cofactor evidence="3">
        <name>[4Fe-4S] cluster</name>
        <dbReference type="ChEBI" id="CHEBI:49883"/>
    </cofactor>
</comment>
<comment type="cofactor">
    <cofactor evidence="1">
        <name>Mg(2+)</name>
        <dbReference type="ChEBI" id="CHEBI:18420"/>
    </cofactor>
</comment>